<reference evidence="2" key="1">
    <citation type="submission" date="2016-04" db="EMBL/GenBank/DDBJ databases">
        <title>Fast-growing isolate from the root nodules of Vavilovia formosa.</title>
        <authorList>
            <person name="Kimeklis A."/>
            <person name="Safronova V."/>
            <person name="Belimov A."/>
            <person name="Andronov E."/>
        </authorList>
    </citation>
    <scope>NUCLEOTIDE SEQUENCE [LARGE SCALE GENOMIC DNA]</scope>
    <source>
        <strain evidence="2">Vaf-46</strain>
    </source>
</reference>
<name>A0A179B9U9_RHILE</name>
<evidence type="ECO:0000256" key="1">
    <source>
        <dbReference type="SAM" id="Phobius"/>
    </source>
</evidence>
<gene>
    <name evidence="2" type="ORF">A4U53_08770</name>
</gene>
<dbReference type="EMBL" id="LWBS01000461">
    <property type="protein sequence ID" value="OAP88190.1"/>
    <property type="molecule type" value="Genomic_DNA"/>
</dbReference>
<keyword evidence="1" id="KW-1133">Transmembrane helix</keyword>
<proteinExistence type="predicted"/>
<comment type="caution">
    <text evidence="2">The sequence shown here is derived from an EMBL/GenBank/DDBJ whole genome shotgun (WGS) entry which is preliminary data.</text>
</comment>
<accession>A0A179B9U9</accession>
<feature type="transmembrane region" description="Helical" evidence="1">
    <location>
        <begin position="35"/>
        <end position="57"/>
    </location>
</feature>
<organism evidence="2">
    <name type="scientific">Rhizobium leguminosarum</name>
    <dbReference type="NCBI Taxonomy" id="384"/>
    <lineage>
        <taxon>Bacteria</taxon>
        <taxon>Pseudomonadati</taxon>
        <taxon>Pseudomonadota</taxon>
        <taxon>Alphaproteobacteria</taxon>
        <taxon>Hyphomicrobiales</taxon>
        <taxon>Rhizobiaceae</taxon>
        <taxon>Rhizobium/Agrobacterium group</taxon>
        <taxon>Rhizobium</taxon>
    </lineage>
</organism>
<evidence type="ECO:0000313" key="2">
    <source>
        <dbReference type="EMBL" id="OAP88190.1"/>
    </source>
</evidence>
<sequence length="224" mass="25195">MCVETGAPPAQTCIVKQLDDDDKLDWNIQEQTADWTFGTLLVGIVGALSGLLGLFWIRQTLLAANRANEISREAFVTGERAWIFTEIQPDGESEVDEHGNWNFPIVIVNTNYGKTVGLKVHSNIASCPMGKEREILEKLCEESRRLPFDDGVLLAPGETFRREWKWGYQPGEWEGKLKPYEYVARMLVGCVTYETPFGTGTHQTAFVYIVEGNELKKWSGGFAN</sequence>
<protein>
    <submittedName>
        <fullName evidence="2">Uncharacterized protein</fullName>
    </submittedName>
</protein>
<dbReference type="AlphaFoldDB" id="A0A179B9U9"/>
<keyword evidence="1" id="KW-0812">Transmembrane</keyword>
<keyword evidence="1" id="KW-0472">Membrane</keyword>